<dbReference type="EMBL" id="CP016171">
    <property type="protein sequence ID" value="ANN73588.1"/>
    <property type="molecule type" value="Genomic_DNA"/>
</dbReference>
<dbReference type="Proteomes" id="UP000092213">
    <property type="component" value="Chromosome"/>
</dbReference>
<organism evidence="1 2">
    <name type="scientific">Bordetella bronchialis</name>
    <dbReference type="NCBI Taxonomy" id="463025"/>
    <lineage>
        <taxon>Bacteria</taxon>
        <taxon>Pseudomonadati</taxon>
        <taxon>Pseudomonadota</taxon>
        <taxon>Betaproteobacteria</taxon>
        <taxon>Burkholderiales</taxon>
        <taxon>Alcaligenaceae</taxon>
        <taxon>Bordetella</taxon>
    </lineage>
</organism>
<gene>
    <name evidence="1" type="ORF">BAU08_21525</name>
</gene>
<evidence type="ECO:0000313" key="1">
    <source>
        <dbReference type="EMBL" id="ANN73588.1"/>
    </source>
</evidence>
<sequence>MTVWRRSSSGAQRCVSLPQATTTLRVPTAAAMCETPVSLQTSSGARASKAASPPREVRSVRSIAAWPAPCATAAVRARSAPLPVTAMRQPRRARMAASSA</sequence>
<name>A0A193G1P3_9BORD</name>
<dbReference type="STRING" id="463025.BAU08_21525"/>
<dbReference type="AlphaFoldDB" id="A0A193G1P3"/>
<proteinExistence type="predicted"/>
<reference evidence="1 2" key="1">
    <citation type="submission" date="2016-06" db="EMBL/GenBank/DDBJ databases">
        <title>Complete genome sequences of Bordetella bronchialis and Bordetella flabilis.</title>
        <authorList>
            <person name="LiPuma J.J."/>
            <person name="Spilker T."/>
        </authorList>
    </citation>
    <scope>NUCLEOTIDE SEQUENCE [LARGE SCALE GENOMIC DNA]</scope>
    <source>
        <strain evidence="1 2">AU17976</strain>
    </source>
</reference>
<protein>
    <submittedName>
        <fullName evidence="1">Uncharacterized protein</fullName>
    </submittedName>
</protein>
<accession>A0A193G1P3</accession>
<evidence type="ECO:0000313" key="2">
    <source>
        <dbReference type="Proteomes" id="UP000092213"/>
    </source>
</evidence>